<comment type="caution">
    <text evidence="1">The sequence shown here is derived from an EMBL/GenBank/DDBJ whole genome shotgun (WGS) entry which is preliminary data.</text>
</comment>
<dbReference type="EMBL" id="JAOPHQ010004561">
    <property type="protein sequence ID" value="KAK0138935.1"/>
    <property type="molecule type" value="Genomic_DNA"/>
</dbReference>
<keyword evidence="2" id="KW-1185">Reference proteome</keyword>
<accession>A0AA47NVK3</accession>
<evidence type="ECO:0000313" key="2">
    <source>
        <dbReference type="Proteomes" id="UP001174136"/>
    </source>
</evidence>
<gene>
    <name evidence="1" type="ORF">N1851_024523</name>
</gene>
<proteinExistence type="predicted"/>
<dbReference type="AlphaFoldDB" id="A0AA47NVK3"/>
<protein>
    <submittedName>
        <fullName evidence="1">Uncharacterized protein</fullName>
    </submittedName>
</protein>
<evidence type="ECO:0000313" key="1">
    <source>
        <dbReference type="EMBL" id="KAK0138935.1"/>
    </source>
</evidence>
<sequence>MDESARGFPEVFTACAVTRAMCHAERGLDQIETVKSRAVTLIVCSPSRIKVSGVEWEASTTQENRYAPRWRSLLSQLKSDTQGRRLAVGESRAVEGIETGGDETRRRIMRTNEEARFLACSGYRVLGTVFSVSEIPQKRTKRKMIPEVIHCVLGARRTKREKRNRRTRVD</sequence>
<organism evidence="1 2">
    <name type="scientific">Merluccius polli</name>
    <name type="common">Benguela hake</name>
    <name type="synonym">Merluccius cadenati</name>
    <dbReference type="NCBI Taxonomy" id="89951"/>
    <lineage>
        <taxon>Eukaryota</taxon>
        <taxon>Metazoa</taxon>
        <taxon>Chordata</taxon>
        <taxon>Craniata</taxon>
        <taxon>Vertebrata</taxon>
        <taxon>Euteleostomi</taxon>
        <taxon>Actinopterygii</taxon>
        <taxon>Neopterygii</taxon>
        <taxon>Teleostei</taxon>
        <taxon>Neoteleostei</taxon>
        <taxon>Acanthomorphata</taxon>
        <taxon>Zeiogadaria</taxon>
        <taxon>Gadariae</taxon>
        <taxon>Gadiformes</taxon>
        <taxon>Gadoidei</taxon>
        <taxon>Merlucciidae</taxon>
        <taxon>Merluccius</taxon>
    </lineage>
</organism>
<dbReference type="Proteomes" id="UP001174136">
    <property type="component" value="Unassembled WGS sequence"/>
</dbReference>
<name>A0AA47NVK3_MERPO</name>
<reference evidence="1" key="1">
    <citation type="journal article" date="2023" name="Front. Mar. Sci.">
        <title>A new Merluccius polli reference genome to investigate the effects of global change in West African waters.</title>
        <authorList>
            <person name="Mateo J.L."/>
            <person name="Blanco-Fernandez C."/>
            <person name="Garcia-Vazquez E."/>
            <person name="Machado-Schiaffino G."/>
        </authorList>
    </citation>
    <scope>NUCLEOTIDE SEQUENCE</scope>
    <source>
        <strain evidence="1">C29</strain>
        <tissue evidence="1">Fin</tissue>
    </source>
</reference>